<reference evidence="3 4" key="1">
    <citation type="submission" date="2021-02" db="EMBL/GenBank/DDBJ databases">
        <title>Complete genome of Desulfoluna sp. strain ASN36.</title>
        <authorList>
            <person name="Takahashi A."/>
            <person name="Kojima H."/>
            <person name="Fukui M."/>
        </authorList>
    </citation>
    <scope>NUCLEOTIDE SEQUENCE [LARGE SCALE GENOMIC DNA]</scope>
    <source>
        <strain evidence="3 4">ASN36</strain>
    </source>
</reference>
<evidence type="ECO:0000313" key="3">
    <source>
        <dbReference type="EMBL" id="BCS97475.1"/>
    </source>
</evidence>
<proteinExistence type="predicted"/>
<dbReference type="EMBL" id="AP024488">
    <property type="protein sequence ID" value="BCS97475.1"/>
    <property type="molecule type" value="Genomic_DNA"/>
</dbReference>
<gene>
    <name evidence="3" type="ORF">DSLASN_31070</name>
</gene>
<keyword evidence="4" id="KW-1185">Reference proteome</keyword>
<feature type="region of interest" description="Disordered" evidence="1">
    <location>
        <begin position="2410"/>
        <end position="2438"/>
    </location>
</feature>
<feature type="signal peptide" evidence="2">
    <location>
        <begin position="1"/>
        <end position="24"/>
    </location>
</feature>
<evidence type="ECO:0000256" key="2">
    <source>
        <dbReference type="SAM" id="SignalP"/>
    </source>
</evidence>
<keyword evidence="2" id="KW-0732">Signal</keyword>
<protein>
    <submittedName>
        <fullName evidence="3">Uncharacterized protein</fullName>
    </submittedName>
</protein>
<evidence type="ECO:0000313" key="4">
    <source>
        <dbReference type="Proteomes" id="UP001320148"/>
    </source>
</evidence>
<accession>A0ABM7PJX7</accession>
<dbReference type="Proteomes" id="UP001320148">
    <property type="component" value="Chromosome"/>
</dbReference>
<sequence length="2773" mass="295803">MTKLTHLALSVFLLLFFCASSASAYEGEDLGYIDAVTVNGAHFEDLDENEIVFYPEDLTDGTVVFRGILESEQPKLPVDKIAVEITLDGGTTWQRAEGHGDWAFTFRPDLERTYEFGIRVASAEAPPAASGFQGLQEVELAMGSFTLSALVQATDKGLRGRGFLDLGFLNDHLPKGSKGEQPGLEVSFSGLKPNAAMTKIESGSIQASVSLNLDILEAVRFRIRSIDFSPEGANLAGALSLTKGIHIPTIPFRGISLTPQGIKGLLQYKKYGRVTPVSILSGDYGVGLLLQGLSLEIDTAARSLSISDVDASLRFGPAFGEMTDQAVSFVNDAWAWGSQAGSELGTLTIPGTPVKISNIGGTIENSLSGLTLEGSLEIPVFNKTFSLDLTGDSALRITPSGISTKGRIVLPELNKDFPLHDFTATAKSLALGITNNSISGELKAALSLERLGGAALDFTADIRNSGLTGIKTKVGPQVVPIPGFADLHLDKTAIAVSASGVSVSLDGYLEITHPSLQGLVADTGADFSKKTQSYFNTLGSARMGTTIPTLSKGTRDATGMAKKGLQNKTAGLQKSAARGASQGRQAARQLHQFAFRNLKILKDRVELPAVSTGWHSFSSPMSATMDGLSLSAESWGLGASGGSLWAGVKGSVATGGAGFSSNARATAQFYLDGRFEILDFAANASLAMGPFTLHTDAVLSGGKISGSGVLVSNAAIPSLPDLLKDAEGKLNLDVRFTNLAASGGEILSGIIDVPLPDALDIPLPLADIRLKALHFSPEAALADAEIRLKGFPGIDAVAIDTLSLSENGFSTSGTVQPPSPLSWTLFDAPNDITATIRSFDFAIDTGAMDFSISDLDADLSLGTNYGGVTYPLSFQDELFRWGETASHAVSGLAGELTTQAQSTMAGLSPAASNLQSQVTGGFSSIAKRLVIPGTDFGIKNPGGSLTLGDSPSITLSGVIEVPGFDTPFELPIPADTPLVISTSGISTQAEITLDQLLDKIDLEGFPINPKHLAFSVAANAINLDLEGSLSLPAFGGIALDFAADFDGFGLDSLSVDADNIGKKISLEGFADLNLIRIATGFNEDNFFVDLDCDLTLTHPMLKDFMPLSESEAKEMIASAGEEARGKGQQAVDGARRKGEEALNQGQEAVVGAGQQAAQAAAPIALRGLKIYRDALDFGEGLGGWHTLTPAARARIDALELVLQKWGIGAEGDRFWVGFKGAMNAQASGSGAAAEATAQFYSDGSFRLLDMNFAGEFAIGPFKLLTDAQYTNGKLSGSGIIVSDVPMPDLPAILKDDAGFLSAAVDFENLVVDTANNLITDGLISLDTAFDLSAALSEAQKLEMAVRRLGFSPSGLALSGEVTLPPLFGGLELPVLQVDNLKIGLDGFSGTTLLTAAWEAPAQISILENLGVEILMRGISLSVDWSKPGLSKVSLEDLDGSVDLGELFATLEEAAQPVLAFAEGALTFTLPEATLPGMPDLGFSDITGRIRFTPGGVSFSLDSIALAMSLLEADVTISGTGIAVGSTGLSGTFALDAPMDLPAAGGFSGSINSLGVTLAQNSIQAGDFSVGLTLPQFFDLKLAMAGSISSSGIDNFHIDTDVAIPPIDQFKELATLTIHDLSAGYDTQSGLSLALYPEATFNHAMLKSLDKVVLDAVTFTKDAVDFDGITINQQLQNASFPLGPVDIQITDLGLTISPDSISTTITGGVEVGPLAEGAVTVTASPTSFSISEIAIKYSEAGVTIGGAMSWDGETNKFAAEAELAVAGVIKGDAAIELGRETSVSPSYTWWRVGLSASLGAPINLSPIPLNIYAFKGGIAYHMVASANGSGVTFTPNRSKLFAFQAGVTLGTSVDAGFTWHGDLMLTVQKNSPILFTGDTYFLKDNLGTVPERYMGASITIGVSEPYFNLKGSVNFLINEANFDIFEATVSEDNCSIQFGPSARDWHIYLGTKEGPMKVSAIGGFFTGTGYLMMDRDGLKFGFSQEFDLSANAGCFYGRLYGGVALDFEASIRPFYVDAEGRVWIGIEAGVKAFGERYSIIEAYASLGMKFHTPNPTYLRIKAKFRYSFCAGLVSGTYRTTFWIPEKPKGDDVDDPTRMPLVGYLLPSDGGTEIPRSMPFEMSTTLPPDEIFTLDNGKKYMIRILDVKNHPEYRSGAVTGFADYIDMENGDDGVNGIAVRNRSMNRDLARQIGGVDDRDTIKVRSFDELGRNTPYTLYARAHLLEVKKWISSRSDWQGKAPSDAFAGVAYDEGVQKANFTTADTDNLTGAREIIEKVYPSRADEVVFPDTEVRIYYRVPALGQGFSTENRHYVYDSAGNTVIDAHEWQQGLVTEDSVSATQQWVKFAKPGRPLTGNIFYKDEMTGEVRPAIMDQGHEFQPFTMGECWTQDCSDQNVYSTMTAAQGPTTATNYYSQSYSPSSPSSGSSAQPSGGITQANVPTGMANQNVSANTTQSYRYTRFFDKNYSVEIFNSDDKRIYRSPFEVSSSAISNQAVINGSKASQGITEDDFYDWGPETGDINPLHVSMHVSGNRFSQGETQVIQWEEAHDAIQNAIEWRQIGDQYTSCTDYQGVSFDGIMEACPEARRDYEMWLMEHPRPKPTASYGATGDLVFTFETVSPLNWDGIGLSFDIMKRYNDRPDTLSITLGRRDYEVISAPTATKHLIIIPSEKIIYPGSSSLNYSFQEIYTYDQVKVKMQAVATQTGANGTFNTGTVGTSIFNWTLKYKSDVIDYEPEECNANFNTGDFHCNDPVTTFSDPYFAIYHYDYANGVIAQ</sequence>
<evidence type="ECO:0000256" key="1">
    <source>
        <dbReference type="SAM" id="MobiDB-lite"/>
    </source>
</evidence>
<organism evidence="3 4">
    <name type="scientific">Desulfoluna limicola</name>
    <dbReference type="NCBI Taxonomy" id="2810562"/>
    <lineage>
        <taxon>Bacteria</taxon>
        <taxon>Pseudomonadati</taxon>
        <taxon>Thermodesulfobacteriota</taxon>
        <taxon>Desulfobacteria</taxon>
        <taxon>Desulfobacterales</taxon>
        <taxon>Desulfolunaceae</taxon>
        <taxon>Desulfoluna</taxon>
    </lineage>
</organism>
<dbReference type="RefSeq" id="WP_236888898.1">
    <property type="nucleotide sequence ID" value="NZ_AP024488.1"/>
</dbReference>
<feature type="compositionally biased region" description="Low complexity" evidence="1">
    <location>
        <begin position="2410"/>
        <end position="2431"/>
    </location>
</feature>
<feature type="chain" id="PRO_5045940021" evidence="2">
    <location>
        <begin position="25"/>
        <end position="2773"/>
    </location>
</feature>
<name>A0ABM7PJX7_9BACT</name>